<sequence>MATLSRNQVVLRALQGEGTGDAMINTTLQVTKTATMTNGTLLKADFTEAVEADLASAVAYVIDDHLIDAVSTGDAATIRAVAELDWVIFRAEELKLGSTPLTGAQLTTFGKKTQASQEVSA</sequence>
<name>A0A223LIR8_9CAUD</name>
<proteinExistence type="predicted"/>
<dbReference type="KEGG" id="vg:54981702"/>
<reference evidence="1 2" key="1">
    <citation type="submission" date="2017-06" db="EMBL/GenBank/DDBJ databases">
        <title>A Novel Lytic Pseudoalteromonas phage Isolated from Qingdao coast of China.</title>
        <authorList>
            <person name="Li H."/>
        </authorList>
    </citation>
    <scope>NUCLEOTIDE SEQUENCE [LARGE SCALE GENOMIC DNA]</scope>
</reference>
<protein>
    <submittedName>
        <fullName evidence="1">Uncharacterized protein</fullName>
    </submittedName>
</protein>
<dbReference type="EMBL" id="MF370964">
    <property type="protein sequence ID" value="ASU03379.1"/>
    <property type="molecule type" value="Genomic_DNA"/>
</dbReference>
<accession>A0A223LIR8</accession>
<dbReference type="Proteomes" id="UP000222256">
    <property type="component" value="Segment"/>
</dbReference>
<dbReference type="RefSeq" id="YP_009791520.1">
    <property type="nucleotide sequence ID" value="NC_047839.1"/>
</dbReference>
<dbReference type="GeneID" id="54981702"/>
<organism evidence="1 2">
    <name type="scientific">Pseudoalteromonas phage J2-1</name>
    <dbReference type="NCBI Taxonomy" id="2023998"/>
    <lineage>
        <taxon>Viruses</taxon>
        <taxon>Duplodnaviria</taxon>
        <taxon>Heunggongvirae</taxon>
        <taxon>Uroviricota</taxon>
        <taxon>Caudoviricetes</taxon>
        <taxon>Qingdaovirus</taxon>
        <taxon>Qingdaovirus J21</taxon>
    </lineage>
</organism>
<evidence type="ECO:0000313" key="2">
    <source>
        <dbReference type="Proteomes" id="UP000222256"/>
    </source>
</evidence>
<keyword evidence="2" id="KW-1185">Reference proteome</keyword>
<evidence type="ECO:0000313" key="1">
    <source>
        <dbReference type="EMBL" id="ASU03379.1"/>
    </source>
</evidence>